<keyword evidence="4" id="KW-0496">Mitochondrion</keyword>
<keyword evidence="9" id="KW-1185">Reference proteome</keyword>
<dbReference type="PANTHER" id="PTHR13362">
    <property type="entry name" value="MITOCHONDRIAL RIBOSOMAL PROTEIN S33"/>
    <property type="match status" value="1"/>
</dbReference>
<dbReference type="EMBL" id="BRXZ01001038">
    <property type="protein sequence ID" value="GMH60500.1"/>
    <property type="molecule type" value="Genomic_DNA"/>
</dbReference>
<evidence type="ECO:0000256" key="4">
    <source>
        <dbReference type="ARBA" id="ARBA00023128"/>
    </source>
</evidence>
<comment type="subcellular location">
    <subcellularLocation>
        <location evidence="1">Mitochondrion</location>
    </subcellularLocation>
</comment>
<feature type="compositionally biased region" description="Basic residues" evidence="7">
    <location>
        <begin position="70"/>
        <end position="80"/>
    </location>
</feature>
<keyword evidence="5" id="KW-0687">Ribonucleoprotein</keyword>
<dbReference type="OrthoDB" id="6495301at2759"/>
<evidence type="ECO:0000313" key="9">
    <source>
        <dbReference type="Proteomes" id="UP001165082"/>
    </source>
</evidence>
<gene>
    <name evidence="8" type="ORF">TrRE_jg12353</name>
</gene>
<evidence type="ECO:0000256" key="6">
    <source>
        <dbReference type="ARBA" id="ARBA00035132"/>
    </source>
</evidence>
<name>A0A9W7E064_9STRA</name>
<sequence length="94" mass="10628">MSQSAKAFAIAQKLFQTSSPSPVGFQSGAKVLRRKLAGDKISRYYPEPIEPHVRKFFPDYQTVEQTRRLTKLAQLRRRGKGPPPKGSGKRSKKK</sequence>
<comment type="similarity">
    <text evidence="2">Belongs to the mitochondrion-specific ribosomal protein mS33 family.</text>
</comment>
<dbReference type="GO" id="GO:1990904">
    <property type="term" value="C:ribonucleoprotein complex"/>
    <property type="evidence" value="ECO:0007669"/>
    <property type="project" value="UniProtKB-KW"/>
</dbReference>
<feature type="region of interest" description="Disordered" evidence="7">
    <location>
        <begin position="70"/>
        <end position="94"/>
    </location>
</feature>
<dbReference type="AlphaFoldDB" id="A0A9W7E064"/>
<dbReference type="GO" id="GO:0005840">
    <property type="term" value="C:ribosome"/>
    <property type="evidence" value="ECO:0007669"/>
    <property type="project" value="UniProtKB-KW"/>
</dbReference>
<comment type="caution">
    <text evidence="8">The sequence shown here is derived from an EMBL/GenBank/DDBJ whole genome shotgun (WGS) entry which is preliminary data.</text>
</comment>
<evidence type="ECO:0000256" key="1">
    <source>
        <dbReference type="ARBA" id="ARBA00004173"/>
    </source>
</evidence>
<protein>
    <recommendedName>
        <fullName evidence="6">Small ribosomal subunit protein mS33</fullName>
    </recommendedName>
</protein>
<accession>A0A9W7E064</accession>
<dbReference type="GO" id="GO:0005739">
    <property type="term" value="C:mitochondrion"/>
    <property type="evidence" value="ECO:0007669"/>
    <property type="project" value="UniProtKB-SubCell"/>
</dbReference>
<evidence type="ECO:0000256" key="2">
    <source>
        <dbReference type="ARBA" id="ARBA00008970"/>
    </source>
</evidence>
<dbReference type="Proteomes" id="UP001165082">
    <property type="component" value="Unassembled WGS sequence"/>
</dbReference>
<dbReference type="InterPro" id="IPR013219">
    <property type="entry name" value="Ribosomal_mS33"/>
</dbReference>
<evidence type="ECO:0000313" key="8">
    <source>
        <dbReference type="EMBL" id="GMH60500.1"/>
    </source>
</evidence>
<keyword evidence="3" id="KW-0689">Ribosomal protein</keyword>
<evidence type="ECO:0000256" key="7">
    <source>
        <dbReference type="SAM" id="MobiDB-lite"/>
    </source>
</evidence>
<proteinExistence type="inferred from homology"/>
<dbReference type="PANTHER" id="PTHR13362:SF2">
    <property type="entry name" value="SMALL RIBOSOMAL SUBUNIT PROTEIN MS33"/>
    <property type="match status" value="1"/>
</dbReference>
<evidence type="ECO:0000256" key="3">
    <source>
        <dbReference type="ARBA" id="ARBA00022980"/>
    </source>
</evidence>
<reference evidence="8" key="1">
    <citation type="submission" date="2022-07" db="EMBL/GenBank/DDBJ databases">
        <title>Genome analysis of Parmales, a sister group of diatoms, reveals the evolutionary specialization of diatoms from phago-mixotrophs to photoautotrophs.</title>
        <authorList>
            <person name="Ban H."/>
            <person name="Sato S."/>
            <person name="Yoshikawa S."/>
            <person name="Kazumasa Y."/>
            <person name="Nakamura Y."/>
            <person name="Ichinomiya M."/>
            <person name="Saitoh K."/>
            <person name="Sato N."/>
            <person name="Blanc-Mathieu R."/>
            <person name="Endo H."/>
            <person name="Kuwata A."/>
            <person name="Ogata H."/>
        </authorList>
    </citation>
    <scope>NUCLEOTIDE SEQUENCE</scope>
</reference>
<evidence type="ECO:0000256" key="5">
    <source>
        <dbReference type="ARBA" id="ARBA00023274"/>
    </source>
</evidence>
<dbReference type="Pfam" id="PF08293">
    <property type="entry name" value="MRP-S33"/>
    <property type="match status" value="1"/>
</dbReference>
<organism evidence="8 9">
    <name type="scientific">Triparma retinervis</name>
    <dbReference type="NCBI Taxonomy" id="2557542"/>
    <lineage>
        <taxon>Eukaryota</taxon>
        <taxon>Sar</taxon>
        <taxon>Stramenopiles</taxon>
        <taxon>Ochrophyta</taxon>
        <taxon>Bolidophyceae</taxon>
        <taxon>Parmales</taxon>
        <taxon>Triparmaceae</taxon>
        <taxon>Triparma</taxon>
    </lineage>
</organism>